<dbReference type="AlphaFoldDB" id="A0A7M2THJ6"/>
<organism evidence="3 4">
    <name type="scientific">Streptomyces chromofuscus</name>
    <dbReference type="NCBI Taxonomy" id="42881"/>
    <lineage>
        <taxon>Bacteria</taxon>
        <taxon>Bacillati</taxon>
        <taxon>Actinomycetota</taxon>
        <taxon>Actinomycetes</taxon>
        <taxon>Kitasatosporales</taxon>
        <taxon>Streptomycetaceae</taxon>
        <taxon>Streptomyces</taxon>
    </lineage>
</organism>
<feature type="transmembrane region" description="Helical" evidence="2">
    <location>
        <begin position="131"/>
        <end position="151"/>
    </location>
</feature>
<keyword evidence="4" id="KW-1185">Reference proteome</keyword>
<evidence type="ECO:0000313" key="3">
    <source>
        <dbReference type="EMBL" id="QOV47423.1"/>
    </source>
</evidence>
<accession>A0A7M2THJ6</accession>
<protein>
    <recommendedName>
        <fullName evidence="5">Integral membrane protein</fullName>
    </recommendedName>
</protein>
<dbReference type="KEGG" id="schf:IPT68_01960"/>
<keyword evidence="2" id="KW-0812">Transmembrane</keyword>
<evidence type="ECO:0000256" key="1">
    <source>
        <dbReference type="SAM" id="MobiDB-lite"/>
    </source>
</evidence>
<gene>
    <name evidence="3" type="ORF">IPT68_01960</name>
</gene>
<name>A0A7M2THJ6_STRCW</name>
<dbReference type="Proteomes" id="UP000594008">
    <property type="component" value="Chromosome"/>
</dbReference>
<evidence type="ECO:0008006" key="5">
    <source>
        <dbReference type="Google" id="ProtNLM"/>
    </source>
</evidence>
<feature type="transmembrane region" description="Helical" evidence="2">
    <location>
        <begin position="12"/>
        <end position="33"/>
    </location>
</feature>
<reference evidence="3 4" key="1">
    <citation type="submission" date="2020-10" db="EMBL/GenBank/DDBJ databases">
        <title>Streptomyces chromofuscus complate genome analysis.</title>
        <authorList>
            <person name="Anwar N."/>
        </authorList>
    </citation>
    <scope>NUCLEOTIDE SEQUENCE [LARGE SCALE GENOMIC DNA]</scope>
    <source>
        <strain evidence="3 4">DSM 40273</strain>
    </source>
</reference>
<keyword evidence="2" id="KW-1133">Transmembrane helix</keyword>
<feature type="region of interest" description="Disordered" evidence="1">
    <location>
        <begin position="155"/>
        <end position="182"/>
    </location>
</feature>
<proteinExistence type="predicted"/>
<feature type="transmembrane region" description="Helical" evidence="2">
    <location>
        <begin position="53"/>
        <end position="74"/>
    </location>
</feature>
<dbReference type="EMBL" id="CP063374">
    <property type="protein sequence ID" value="QOV47423.1"/>
    <property type="molecule type" value="Genomic_DNA"/>
</dbReference>
<evidence type="ECO:0000256" key="2">
    <source>
        <dbReference type="SAM" id="Phobius"/>
    </source>
</evidence>
<feature type="compositionally biased region" description="Pro residues" evidence="1">
    <location>
        <begin position="173"/>
        <end position="182"/>
    </location>
</feature>
<evidence type="ECO:0000313" key="4">
    <source>
        <dbReference type="Proteomes" id="UP000594008"/>
    </source>
</evidence>
<keyword evidence="2" id="KW-0472">Membrane</keyword>
<feature type="transmembrane region" description="Helical" evidence="2">
    <location>
        <begin position="86"/>
        <end position="104"/>
    </location>
</feature>
<sequence length="182" mass="19158">MSRRGRKAALTAHVTASVGWLGAVAAFLALALAGLLSEDDRTARSACVALEVVGWFVVVPLCFASLLTGVVCAVGSTWGLARHYWVVVKLVITALATAVLLAHMQPVESLADAAASAAWSGEHLRALRVQLAAQSAAALVVLLAATALSVFKPQGRTRHGHRKAAEQRTRPIPARPPRQPSY</sequence>